<dbReference type="EMBL" id="KV425908">
    <property type="protein sequence ID" value="KZV99544.1"/>
    <property type="molecule type" value="Genomic_DNA"/>
</dbReference>
<feature type="compositionally biased region" description="Low complexity" evidence="2">
    <location>
        <begin position="127"/>
        <end position="136"/>
    </location>
</feature>
<keyword evidence="4" id="KW-1185">Reference proteome</keyword>
<feature type="compositionally biased region" description="Pro residues" evidence="2">
    <location>
        <begin position="50"/>
        <end position="59"/>
    </location>
</feature>
<name>A0A165MNZ1_EXIGL</name>
<organism evidence="3 4">
    <name type="scientific">Exidia glandulosa HHB12029</name>
    <dbReference type="NCBI Taxonomy" id="1314781"/>
    <lineage>
        <taxon>Eukaryota</taxon>
        <taxon>Fungi</taxon>
        <taxon>Dikarya</taxon>
        <taxon>Basidiomycota</taxon>
        <taxon>Agaricomycotina</taxon>
        <taxon>Agaricomycetes</taxon>
        <taxon>Auriculariales</taxon>
        <taxon>Exidiaceae</taxon>
        <taxon>Exidia</taxon>
    </lineage>
</organism>
<feature type="region of interest" description="Disordered" evidence="2">
    <location>
        <begin position="334"/>
        <end position="417"/>
    </location>
</feature>
<feature type="region of interest" description="Disordered" evidence="2">
    <location>
        <begin position="175"/>
        <end position="269"/>
    </location>
</feature>
<feature type="compositionally biased region" description="Polar residues" evidence="2">
    <location>
        <begin position="177"/>
        <end position="192"/>
    </location>
</feature>
<dbReference type="STRING" id="1314781.A0A165MNZ1"/>
<evidence type="ECO:0000256" key="2">
    <source>
        <dbReference type="SAM" id="MobiDB-lite"/>
    </source>
</evidence>
<feature type="compositionally biased region" description="Low complexity" evidence="2">
    <location>
        <begin position="373"/>
        <end position="382"/>
    </location>
</feature>
<feature type="compositionally biased region" description="Polar residues" evidence="2">
    <location>
        <begin position="60"/>
        <end position="73"/>
    </location>
</feature>
<feature type="compositionally biased region" description="Low complexity" evidence="2">
    <location>
        <begin position="199"/>
        <end position="211"/>
    </location>
</feature>
<feature type="region of interest" description="Disordered" evidence="2">
    <location>
        <begin position="1"/>
        <end position="78"/>
    </location>
</feature>
<evidence type="ECO:0008006" key="5">
    <source>
        <dbReference type="Google" id="ProtNLM"/>
    </source>
</evidence>
<dbReference type="OrthoDB" id="3204900at2759"/>
<protein>
    <recommendedName>
        <fullName evidence="5">DUF4048 domain-containing protein</fullName>
    </recommendedName>
</protein>
<evidence type="ECO:0000313" key="3">
    <source>
        <dbReference type="EMBL" id="KZV99544.1"/>
    </source>
</evidence>
<gene>
    <name evidence="3" type="ORF">EXIGLDRAFT_724578</name>
</gene>
<evidence type="ECO:0000313" key="4">
    <source>
        <dbReference type="Proteomes" id="UP000077266"/>
    </source>
</evidence>
<dbReference type="AlphaFoldDB" id="A0A165MNZ1"/>
<dbReference type="InParanoid" id="A0A165MNZ1"/>
<evidence type="ECO:0000256" key="1">
    <source>
        <dbReference type="SAM" id="Coils"/>
    </source>
</evidence>
<feature type="compositionally biased region" description="Polar residues" evidence="2">
    <location>
        <begin position="17"/>
        <end position="27"/>
    </location>
</feature>
<proteinExistence type="predicted"/>
<reference evidence="3 4" key="1">
    <citation type="journal article" date="2016" name="Mol. Biol. Evol.">
        <title>Comparative Genomics of Early-Diverging Mushroom-Forming Fungi Provides Insights into the Origins of Lignocellulose Decay Capabilities.</title>
        <authorList>
            <person name="Nagy L.G."/>
            <person name="Riley R."/>
            <person name="Tritt A."/>
            <person name="Adam C."/>
            <person name="Daum C."/>
            <person name="Floudas D."/>
            <person name="Sun H."/>
            <person name="Yadav J.S."/>
            <person name="Pangilinan J."/>
            <person name="Larsson K.H."/>
            <person name="Matsuura K."/>
            <person name="Barry K."/>
            <person name="Labutti K."/>
            <person name="Kuo R."/>
            <person name="Ohm R.A."/>
            <person name="Bhattacharya S.S."/>
            <person name="Shirouzu T."/>
            <person name="Yoshinaga Y."/>
            <person name="Martin F.M."/>
            <person name="Grigoriev I.V."/>
            <person name="Hibbett D.S."/>
        </authorList>
    </citation>
    <scope>NUCLEOTIDE SEQUENCE [LARGE SCALE GENOMIC DNA]</scope>
    <source>
        <strain evidence="3 4">HHB12029</strain>
    </source>
</reference>
<dbReference type="Proteomes" id="UP000077266">
    <property type="component" value="Unassembled WGS sequence"/>
</dbReference>
<accession>A0A165MNZ1</accession>
<feature type="compositionally biased region" description="Pro residues" evidence="2">
    <location>
        <begin position="336"/>
        <end position="346"/>
    </location>
</feature>
<feature type="coiled-coil region" evidence="1">
    <location>
        <begin position="92"/>
        <end position="119"/>
    </location>
</feature>
<keyword evidence="1" id="KW-0175">Coiled coil</keyword>
<feature type="compositionally biased region" description="Polar residues" evidence="2">
    <location>
        <begin position="383"/>
        <end position="399"/>
    </location>
</feature>
<sequence length="417" mass="44242">MSSLRPLQLVDGPASPGPQSAPYSSFVSPPPSASTSRPDRRFSLQIQPSPRTPITPLSPTPSQLKRHSSQSQTAERRVLTLAERHADLLRFIAQKESKCLELRQQLAQHEADLLALKRKWERIVSRGSAGASTSSMPTPPSSNRDSMDFLSLSGGLKDGVGRMLSGLALGDMFPAQAQPSDATGSTSATQGTKADAQRSSLSGSSVSTTLSEAEHEDEEEDRHNRDSIVTTPSEEVLIDLASPADDAIPPPPPAPAAPVEHRQATTPRPSRMTVAIGHSNSPSLASPTPLPLHSSALANIVPMVNRKWEELKGTETMQRSQKRASTLLNDVFAALVPPPTPSPAPPTTGTLAERRRASGNANGGGGVSPLPSPALSNSSRNSQKTTIPSPAQKISSATSPAPAARDNYMDDDDEWNW</sequence>
<feature type="region of interest" description="Disordered" evidence="2">
    <location>
        <begin position="126"/>
        <end position="150"/>
    </location>
</feature>